<evidence type="ECO:0000256" key="1">
    <source>
        <dbReference type="ARBA" id="ARBA00022741"/>
    </source>
</evidence>
<feature type="domain" description="Protein kinase" evidence="4">
    <location>
        <begin position="90"/>
        <end position="298"/>
    </location>
</feature>
<reference evidence="6" key="4">
    <citation type="submission" date="2025-05" db="UniProtKB">
        <authorList>
            <consortium name="EnsemblFungi"/>
        </authorList>
    </citation>
    <scope>IDENTIFICATION</scope>
    <source>
        <strain evidence="6">isolate 1-1 / race 1 (BBBD)</strain>
    </source>
</reference>
<evidence type="ECO:0000259" key="4">
    <source>
        <dbReference type="PROSITE" id="PS50011"/>
    </source>
</evidence>
<dbReference type="GO" id="GO:0004674">
    <property type="term" value="F:protein serine/threonine kinase activity"/>
    <property type="evidence" value="ECO:0007669"/>
    <property type="project" value="TreeGrafter"/>
</dbReference>
<reference evidence="5" key="1">
    <citation type="submission" date="2009-11" db="EMBL/GenBank/DDBJ databases">
        <authorList>
            <consortium name="The Broad Institute Genome Sequencing Platform"/>
            <person name="Ward D."/>
            <person name="Feldgarden M."/>
            <person name="Earl A."/>
            <person name="Young S.K."/>
            <person name="Zeng Q."/>
            <person name="Koehrsen M."/>
            <person name="Alvarado L."/>
            <person name="Berlin A."/>
            <person name="Bochicchio J."/>
            <person name="Borenstein D."/>
            <person name="Chapman S.B."/>
            <person name="Chen Z."/>
            <person name="Engels R."/>
            <person name="Freedman E."/>
            <person name="Gellesch M."/>
            <person name="Goldberg J."/>
            <person name="Griggs A."/>
            <person name="Gujja S."/>
            <person name="Heilman E."/>
            <person name="Heiman D."/>
            <person name="Hepburn T."/>
            <person name="Howarth C."/>
            <person name="Jen D."/>
            <person name="Larson L."/>
            <person name="Lewis B."/>
            <person name="Mehta T."/>
            <person name="Park D."/>
            <person name="Pearson M."/>
            <person name="Roberts A."/>
            <person name="Saif S."/>
            <person name="Shea T."/>
            <person name="Shenoy N."/>
            <person name="Sisk P."/>
            <person name="Stolte C."/>
            <person name="Sykes S."/>
            <person name="Thomson T."/>
            <person name="Walk T."/>
            <person name="White J."/>
            <person name="Yandava C."/>
            <person name="Izard J."/>
            <person name="Baranova O.V."/>
            <person name="Blanton J.M."/>
            <person name="Tanner A.C."/>
            <person name="Dewhirst F.E."/>
            <person name="Haas B."/>
            <person name="Nusbaum C."/>
            <person name="Birren B."/>
        </authorList>
    </citation>
    <scope>NUCLEOTIDE SEQUENCE [LARGE SCALE GENOMIC DNA]</scope>
    <source>
        <strain evidence="5">1-1 BBBD Race 1</strain>
    </source>
</reference>
<name>A0A180GJF6_PUCT1</name>
<dbReference type="GO" id="GO:0035556">
    <property type="term" value="P:intracellular signal transduction"/>
    <property type="evidence" value="ECO:0007669"/>
    <property type="project" value="TreeGrafter"/>
</dbReference>
<dbReference type="PANTHER" id="PTHR24346">
    <property type="entry name" value="MAP/MICROTUBULE AFFINITY-REGULATING KINASE"/>
    <property type="match status" value="1"/>
</dbReference>
<keyword evidence="7" id="KW-1185">Reference proteome</keyword>
<dbReference type="Pfam" id="PF00069">
    <property type="entry name" value="Pkinase"/>
    <property type="match status" value="1"/>
</dbReference>
<sequence length="298" mass="33176">MVAISGLVQVMGTRSRLFRTIPSTLQDPQASFPEKTAPHPSTTAQARSPSLHTSTICINIHYLWPGLFYVPSSPLVDTLQIRKSEPHHSFPTLTAMSSYSVGSPTKSSALKLLPSKALLFSLLDNATPIASQPCSLVHDVIARKTINPRSYSAITGHRNLDLSVIHSSDEVSEPGNPKLFAEVLAARGVVEGMRERLRCLRYRQTFPGEGRRRIASRLAAGDQDSDCYCLVILQFGDNKDLFEHIELAPNGLLTAEVRRIFRQIVDGVAFLHERNIVHRDLRQECHPRPGWYFPTGLF</sequence>
<dbReference type="GO" id="GO:0005524">
    <property type="term" value="F:ATP binding"/>
    <property type="evidence" value="ECO:0007669"/>
    <property type="project" value="UniProtKB-KW"/>
</dbReference>
<dbReference type="EnsemblFungi" id="PTTG_27544-t43_1">
    <property type="protein sequence ID" value="PTTG_27544-t43_1-p1"/>
    <property type="gene ID" value="PTTG_27544"/>
</dbReference>
<proteinExistence type="predicted"/>
<dbReference type="PANTHER" id="PTHR24346:SF51">
    <property type="entry name" value="PAS DOMAIN-CONTAINING SERINE_THREONINE-PROTEIN KINASE"/>
    <property type="match status" value="1"/>
</dbReference>
<dbReference type="GO" id="GO:0005634">
    <property type="term" value="C:nucleus"/>
    <property type="evidence" value="ECO:0007669"/>
    <property type="project" value="TreeGrafter"/>
</dbReference>
<reference evidence="6 7" key="3">
    <citation type="journal article" date="2017" name="G3 (Bethesda)">
        <title>Comparative analysis highlights variable genome content of wheat rusts and divergence of the mating loci.</title>
        <authorList>
            <person name="Cuomo C.A."/>
            <person name="Bakkeren G."/>
            <person name="Khalil H.B."/>
            <person name="Panwar V."/>
            <person name="Joly D."/>
            <person name="Linning R."/>
            <person name="Sakthikumar S."/>
            <person name="Song X."/>
            <person name="Adiconis X."/>
            <person name="Fan L."/>
            <person name="Goldberg J.M."/>
            <person name="Levin J.Z."/>
            <person name="Young S."/>
            <person name="Zeng Q."/>
            <person name="Anikster Y."/>
            <person name="Bruce M."/>
            <person name="Wang M."/>
            <person name="Yin C."/>
            <person name="McCallum B."/>
            <person name="Szabo L.J."/>
            <person name="Hulbert S."/>
            <person name="Chen X."/>
            <person name="Fellers J.P."/>
        </authorList>
    </citation>
    <scope>NUCLEOTIDE SEQUENCE</scope>
    <source>
        <strain evidence="6">isolate 1-1 / race 1 (BBBD)</strain>
        <strain evidence="7">Isolate 1-1 / race 1 (BBBD)</strain>
    </source>
</reference>
<protein>
    <submittedName>
        <fullName evidence="6">Protein kinase domain-containing protein</fullName>
    </submittedName>
</protein>
<dbReference type="Proteomes" id="UP000005240">
    <property type="component" value="Unassembled WGS sequence"/>
</dbReference>
<feature type="compositionally biased region" description="Polar residues" evidence="3">
    <location>
        <begin position="39"/>
        <end position="48"/>
    </location>
</feature>
<dbReference type="GO" id="GO:0005829">
    <property type="term" value="C:cytosol"/>
    <property type="evidence" value="ECO:0007669"/>
    <property type="project" value="TreeGrafter"/>
</dbReference>
<evidence type="ECO:0000313" key="5">
    <source>
        <dbReference type="EMBL" id="OAV92805.1"/>
    </source>
</evidence>
<evidence type="ECO:0000256" key="2">
    <source>
        <dbReference type="ARBA" id="ARBA00022840"/>
    </source>
</evidence>
<organism evidence="5">
    <name type="scientific">Puccinia triticina (isolate 1-1 / race 1 (BBBD))</name>
    <name type="common">Brown leaf rust fungus</name>
    <dbReference type="NCBI Taxonomy" id="630390"/>
    <lineage>
        <taxon>Eukaryota</taxon>
        <taxon>Fungi</taxon>
        <taxon>Dikarya</taxon>
        <taxon>Basidiomycota</taxon>
        <taxon>Pucciniomycotina</taxon>
        <taxon>Pucciniomycetes</taxon>
        <taxon>Pucciniales</taxon>
        <taxon>Pucciniaceae</taxon>
        <taxon>Puccinia</taxon>
    </lineage>
</organism>
<dbReference type="PROSITE" id="PS50011">
    <property type="entry name" value="PROTEIN_KINASE_DOM"/>
    <property type="match status" value="1"/>
</dbReference>
<keyword evidence="2" id="KW-0067">ATP-binding</keyword>
<reference evidence="5" key="2">
    <citation type="submission" date="2016-05" db="EMBL/GenBank/DDBJ databases">
        <title>Comparative analysis highlights variable genome content of wheat rusts and divergence of the mating loci.</title>
        <authorList>
            <person name="Cuomo C.A."/>
            <person name="Bakkeren G."/>
            <person name="Szabo L."/>
            <person name="Khalil H."/>
            <person name="Joly D."/>
            <person name="Goldberg J."/>
            <person name="Young S."/>
            <person name="Zeng Q."/>
            <person name="Fellers J."/>
        </authorList>
    </citation>
    <scope>NUCLEOTIDE SEQUENCE [LARGE SCALE GENOMIC DNA]</scope>
    <source>
        <strain evidence="5">1-1 BBBD Race 1</strain>
    </source>
</reference>
<evidence type="ECO:0000256" key="3">
    <source>
        <dbReference type="SAM" id="MobiDB-lite"/>
    </source>
</evidence>
<feature type="region of interest" description="Disordered" evidence="3">
    <location>
        <begin position="26"/>
        <end position="48"/>
    </location>
</feature>
<evidence type="ECO:0000313" key="7">
    <source>
        <dbReference type="Proteomes" id="UP000005240"/>
    </source>
</evidence>
<dbReference type="InterPro" id="IPR000719">
    <property type="entry name" value="Prot_kinase_dom"/>
</dbReference>
<dbReference type="STRING" id="630390.A0A180GJF6"/>
<evidence type="ECO:0000313" key="6">
    <source>
        <dbReference type="EnsemblFungi" id="PTTG_27544-t43_1-p1"/>
    </source>
</evidence>
<dbReference type="EMBL" id="ADAS02000059">
    <property type="protein sequence ID" value="OAV92805.1"/>
    <property type="molecule type" value="Genomic_DNA"/>
</dbReference>
<dbReference type="InterPro" id="IPR011009">
    <property type="entry name" value="Kinase-like_dom_sf"/>
</dbReference>
<dbReference type="SUPFAM" id="SSF56112">
    <property type="entry name" value="Protein kinase-like (PK-like)"/>
    <property type="match status" value="1"/>
</dbReference>
<dbReference type="OrthoDB" id="10252171at2759"/>
<dbReference type="Gene3D" id="1.10.510.10">
    <property type="entry name" value="Transferase(Phosphotransferase) domain 1"/>
    <property type="match status" value="1"/>
</dbReference>
<dbReference type="GO" id="GO:0045719">
    <property type="term" value="P:negative regulation of glycogen biosynthetic process"/>
    <property type="evidence" value="ECO:0007669"/>
    <property type="project" value="TreeGrafter"/>
</dbReference>
<dbReference type="VEuPathDB" id="FungiDB:PTTG_27544"/>
<dbReference type="AlphaFoldDB" id="A0A180GJF6"/>
<accession>A0A180GJF6</accession>
<gene>
    <name evidence="5" type="ORF">PTTG_27544</name>
</gene>
<keyword evidence="1" id="KW-0547">Nucleotide-binding</keyword>